<feature type="region of interest" description="Disordered" evidence="1">
    <location>
        <begin position="83"/>
        <end position="102"/>
    </location>
</feature>
<feature type="compositionally biased region" description="Polar residues" evidence="1">
    <location>
        <begin position="83"/>
        <end position="93"/>
    </location>
</feature>
<accession>A0AAW7MIU6</accession>
<evidence type="ECO:0000313" key="3">
    <source>
        <dbReference type="EMBL" id="MDN4576784.1"/>
    </source>
</evidence>
<evidence type="ECO:0000313" key="2">
    <source>
        <dbReference type="EMBL" id="MDN4572686.1"/>
    </source>
</evidence>
<dbReference type="AlphaFoldDB" id="A0AAW7MIU6"/>
<dbReference type="Proteomes" id="UP001172788">
    <property type="component" value="Unassembled WGS sequence"/>
</dbReference>
<evidence type="ECO:0000313" key="4">
    <source>
        <dbReference type="Proteomes" id="UP001172788"/>
    </source>
</evidence>
<reference evidence="2" key="1">
    <citation type="submission" date="2018-04" db="EMBL/GenBank/DDBJ databases">
        <authorList>
            <person name="Jy Z."/>
        </authorList>
    </citation>
    <scope>NUCLEOTIDE SEQUENCE</scope>
    <source>
        <strain evidence="3">AS13</strain>
        <strain evidence="2">LA18</strain>
    </source>
</reference>
<organism evidence="2 5">
    <name type="scientific">Pandoraea cepalis</name>
    <dbReference type="NCBI Taxonomy" id="2508294"/>
    <lineage>
        <taxon>Bacteria</taxon>
        <taxon>Pseudomonadati</taxon>
        <taxon>Pseudomonadota</taxon>
        <taxon>Betaproteobacteria</taxon>
        <taxon>Burkholderiales</taxon>
        <taxon>Burkholderiaceae</taxon>
        <taxon>Pandoraea</taxon>
    </lineage>
</organism>
<keyword evidence="4" id="KW-1185">Reference proteome</keyword>
<dbReference type="EMBL" id="QAID01000025">
    <property type="protein sequence ID" value="MDN4576784.1"/>
    <property type="molecule type" value="Genomic_DNA"/>
</dbReference>
<comment type="caution">
    <text evidence="2">The sequence shown here is derived from an EMBL/GenBank/DDBJ whole genome shotgun (WGS) entry which is preliminary data.</text>
</comment>
<evidence type="ECO:0000313" key="5">
    <source>
        <dbReference type="Proteomes" id="UP001172791"/>
    </source>
</evidence>
<protein>
    <recommendedName>
        <fullName evidence="6">ArsR family transcriptional regulator</fullName>
    </recommendedName>
</protein>
<gene>
    <name evidence="2" type="ORF">DBA34_05375</name>
    <name evidence="3" type="ORF">DBB29_01415</name>
</gene>
<dbReference type="RefSeq" id="WP_301233849.1">
    <property type="nucleotide sequence ID" value="NZ_QAIC01000030.1"/>
</dbReference>
<dbReference type="Proteomes" id="UP001172791">
    <property type="component" value="Unassembled WGS sequence"/>
</dbReference>
<name>A0AAW7MIU6_9BURK</name>
<dbReference type="EMBL" id="QAIC01000030">
    <property type="protein sequence ID" value="MDN4572686.1"/>
    <property type="molecule type" value="Genomic_DNA"/>
</dbReference>
<evidence type="ECO:0008006" key="6">
    <source>
        <dbReference type="Google" id="ProtNLM"/>
    </source>
</evidence>
<evidence type="ECO:0000256" key="1">
    <source>
        <dbReference type="SAM" id="MobiDB-lite"/>
    </source>
</evidence>
<proteinExistence type="predicted"/>
<sequence>MRVNFSLYKALLDCLSESPEGIPAMFAEFPLLSKDSVGLHVLLLAKHGYATSQINYENTSEGVIWRERGVTRLTPAGRELITSIKTTDNTSRRGSSHAVSRV</sequence>